<protein>
    <submittedName>
        <fullName evidence="1">Uncharacterized protein</fullName>
    </submittedName>
</protein>
<comment type="caution">
    <text evidence="1">The sequence shown here is derived from an EMBL/GenBank/DDBJ whole genome shotgun (WGS) entry which is preliminary data.</text>
</comment>
<dbReference type="PANTHER" id="PTHR10000:SF25">
    <property type="entry name" value="PHOSPHATASE YKRA-RELATED"/>
    <property type="match status" value="1"/>
</dbReference>
<dbReference type="InterPro" id="IPR006379">
    <property type="entry name" value="HAD-SF_hydro_IIB"/>
</dbReference>
<organism evidence="1 2">
    <name type="scientific">Candidatus Enterococcus ferrettii</name>
    <dbReference type="NCBI Taxonomy" id="2815324"/>
    <lineage>
        <taxon>Bacteria</taxon>
        <taxon>Bacillati</taxon>
        <taxon>Bacillota</taxon>
        <taxon>Bacilli</taxon>
        <taxon>Lactobacillales</taxon>
        <taxon>Enterococcaceae</taxon>
        <taxon>Enterococcus</taxon>
    </lineage>
</organism>
<dbReference type="InterPro" id="IPR000150">
    <property type="entry name" value="Cof"/>
</dbReference>
<evidence type="ECO:0000313" key="2">
    <source>
        <dbReference type="Proteomes" id="UP000664357"/>
    </source>
</evidence>
<dbReference type="InterPro" id="IPR036412">
    <property type="entry name" value="HAD-like_sf"/>
</dbReference>
<dbReference type="PANTHER" id="PTHR10000">
    <property type="entry name" value="PHOSPHOSERINE PHOSPHATASE"/>
    <property type="match status" value="1"/>
</dbReference>
<gene>
    <name evidence="1" type="ORF">JZO67_003110</name>
</gene>
<proteinExistence type="predicted"/>
<dbReference type="Pfam" id="PF08282">
    <property type="entry name" value="Hydrolase_3"/>
    <property type="match status" value="1"/>
</dbReference>
<sequence>MNKKYFFFDIDGTLTDRQTNQVVPSAAEALKQLQENGHFVAIATGRAHYKAITFMKEMELQNMVCAGGGALVYEHELLHNRPLDTEKARAIVNQADELGYGVLLMLDDSIKVWAKDNRFVEQVGERQEPTEYVIDPELNFNSLDTIYKIYLSIPKEEEEKLTLKDSLGNLRFVPEYLMFQYDDKYTGIIDMMRKINGNIEDVVVFGDDTNDLVMFHPQWTNIAMGNATAELKEKADYVTQANVEDGIFNACKRFGWIG</sequence>
<dbReference type="SUPFAM" id="SSF56784">
    <property type="entry name" value="HAD-like"/>
    <property type="match status" value="1"/>
</dbReference>
<keyword evidence="2" id="KW-1185">Reference proteome</keyword>
<dbReference type="Proteomes" id="UP000664357">
    <property type="component" value="Unassembled WGS sequence"/>
</dbReference>
<dbReference type="Gene3D" id="3.40.50.1000">
    <property type="entry name" value="HAD superfamily/HAD-like"/>
    <property type="match status" value="1"/>
</dbReference>
<dbReference type="SFLD" id="SFLDS00003">
    <property type="entry name" value="Haloacid_Dehalogenase"/>
    <property type="match status" value="1"/>
</dbReference>
<dbReference type="NCBIfam" id="TIGR01484">
    <property type="entry name" value="HAD-SF-IIB"/>
    <property type="match status" value="1"/>
</dbReference>
<dbReference type="RefSeq" id="WP_207702244.1">
    <property type="nucleotide sequence ID" value="NZ_JAFREL020000002.1"/>
</dbReference>
<accession>A0ABV0ER64</accession>
<dbReference type="InterPro" id="IPR023214">
    <property type="entry name" value="HAD_sf"/>
</dbReference>
<dbReference type="EMBL" id="JAFREL020000002">
    <property type="protein sequence ID" value="MEO1771135.1"/>
    <property type="molecule type" value="Genomic_DNA"/>
</dbReference>
<reference evidence="1 2" key="1">
    <citation type="submission" date="2024-02" db="EMBL/GenBank/DDBJ databases">
        <title>The Genome Sequence of Enterococcus sp. DIV0159.</title>
        <authorList>
            <person name="Earl A."/>
            <person name="Manson A."/>
            <person name="Gilmore M."/>
            <person name="Sanders J."/>
            <person name="Shea T."/>
            <person name="Howe W."/>
            <person name="Livny J."/>
            <person name="Cuomo C."/>
            <person name="Neafsey D."/>
            <person name="Birren B."/>
        </authorList>
    </citation>
    <scope>NUCLEOTIDE SEQUENCE [LARGE SCALE GENOMIC DNA]</scope>
    <source>
        <strain evidence="1 2">665A</strain>
    </source>
</reference>
<dbReference type="Gene3D" id="3.30.1240.10">
    <property type="match status" value="1"/>
</dbReference>
<dbReference type="NCBIfam" id="TIGR00099">
    <property type="entry name" value="Cof-subfamily"/>
    <property type="match status" value="1"/>
</dbReference>
<dbReference type="SFLD" id="SFLDG01140">
    <property type="entry name" value="C2.B:_Phosphomannomutase_and_P"/>
    <property type="match status" value="1"/>
</dbReference>
<evidence type="ECO:0000313" key="1">
    <source>
        <dbReference type="EMBL" id="MEO1771135.1"/>
    </source>
</evidence>
<name>A0ABV0ER64_9ENTE</name>